<reference evidence="8" key="1">
    <citation type="submission" date="2016-07" db="EMBL/GenBank/DDBJ databases">
        <authorList>
            <person name="Florea S."/>
            <person name="Webb J.S."/>
            <person name="Jaromczyk J."/>
            <person name="Schardl C.L."/>
        </authorList>
    </citation>
    <scope>NUCLEOTIDE SEQUENCE [LARGE SCALE GENOMIC DNA]</scope>
    <source>
        <strain evidence="8">Z6</strain>
    </source>
</reference>
<keyword evidence="5" id="KW-0676">Redox-active center</keyword>
<dbReference type="Proteomes" id="UP000093514">
    <property type="component" value="Unassembled WGS sequence"/>
</dbReference>
<evidence type="ECO:0000313" key="7">
    <source>
        <dbReference type="EMBL" id="OCL28764.1"/>
    </source>
</evidence>
<dbReference type="PRINTS" id="PR00368">
    <property type="entry name" value="FADPNR"/>
</dbReference>
<dbReference type="SUPFAM" id="SSF51905">
    <property type="entry name" value="FAD/NAD(P)-binding domain"/>
    <property type="match status" value="1"/>
</dbReference>
<gene>
    <name evidence="7" type="ORF">U472_00150</name>
</gene>
<dbReference type="Gene3D" id="3.50.50.60">
    <property type="entry name" value="FAD/NAD(P)-binding domain"/>
    <property type="match status" value="4"/>
</dbReference>
<dbReference type="GO" id="GO:0016491">
    <property type="term" value="F:oxidoreductase activity"/>
    <property type="evidence" value="ECO:0007669"/>
    <property type="project" value="UniProtKB-KW"/>
</dbReference>
<dbReference type="AlphaFoldDB" id="A0A1C0ADK5"/>
<dbReference type="PANTHER" id="PTHR43429">
    <property type="entry name" value="PYRIDINE NUCLEOTIDE-DISULFIDE OXIDOREDUCTASE DOMAIN-CONTAINING"/>
    <property type="match status" value="1"/>
</dbReference>
<dbReference type="InterPro" id="IPR036188">
    <property type="entry name" value="FAD/NAD-bd_sf"/>
</dbReference>
<evidence type="ECO:0000256" key="1">
    <source>
        <dbReference type="ARBA" id="ARBA00001974"/>
    </source>
</evidence>
<keyword evidence="4" id="KW-0560">Oxidoreductase</keyword>
<keyword evidence="2" id="KW-0285">Flavoprotein</keyword>
<protein>
    <recommendedName>
        <fullName evidence="6">FAD/NAD(P)-binding domain-containing protein</fullName>
    </recommendedName>
</protein>
<keyword evidence="8" id="KW-1185">Reference proteome</keyword>
<dbReference type="InterPro" id="IPR023753">
    <property type="entry name" value="FAD/NAD-binding_dom"/>
</dbReference>
<dbReference type="InterPro" id="IPR016156">
    <property type="entry name" value="FAD/NAD-linked_Rdtase_dimer_sf"/>
</dbReference>
<evidence type="ECO:0000256" key="3">
    <source>
        <dbReference type="ARBA" id="ARBA00022827"/>
    </source>
</evidence>
<reference evidence="7 8" key="2">
    <citation type="submission" date="2016-08" db="EMBL/GenBank/DDBJ databases">
        <title>Orenia metallireducens sp. nov. strain Z6, a Novel Metal-reducing Firmicute from the Deep Subsurface.</title>
        <authorList>
            <person name="Maxim B.I."/>
            <person name="Kenneth K."/>
            <person name="Flynn T.M."/>
            <person name="Oloughlin E.J."/>
            <person name="Locke R.A."/>
            <person name="Weber J.R."/>
            <person name="Egan S.M."/>
            <person name="Mackie R.I."/>
            <person name="Cann I.K."/>
        </authorList>
    </citation>
    <scope>NUCLEOTIDE SEQUENCE [LARGE SCALE GENOMIC DNA]</scope>
    <source>
        <strain evidence="7 8">Z6</strain>
    </source>
</reference>
<name>A0A1C0ADK5_9FIRM</name>
<sequence length="256" mass="28380">MSKAINKDDLFNKLVLATEATPIVSQIQGIDKENIFTVRNVTSGDKIKEFVVKEKPKQVINFLDHHMTIRIEDYLRKKGVNLILEDSIAKIKGDNKIKSIVTKLGQEIETEMLIVAIGVKPNVRLGEEIGINLGESGAIKVNRRMENNLKDIYAVGDCVESYSLITGQGIYRPLGTVANKMGRIAGDQLTGGNLTFRGVLGTEIVKLFDLAIGYTELSEKEAIKLGYEVEVIYNIKPNQSKYFSESSNMTIKAIAD</sequence>
<evidence type="ECO:0000256" key="5">
    <source>
        <dbReference type="ARBA" id="ARBA00023284"/>
    </source>
</evidence>
<comment type="caution">
    <text evidence="7">The sequence shown here is derived from an EMBL/GenBank/DDBJ whole genome shotgun (WGS) entry which is preliminary data.</text>
</comment>
<evidence type="ECO:0000259" key="6">
    <source>
        <dbReference type="Pfam" id="PF07992"/>
    </source>
</evidence>
<dbReference type="PANTHER" id="PTHR43429:SF1">
    <property type="entry name" value="NAD(P)H SULFUR OXIDOREDUCTASE (COA-DEPENDENT)"/>
    <property type="match status" value="1"/>
</dbReference>
<feature type="domain" description="FAD/NAD(P)-binding" evidence="6">
    <location>
        <begin position="57"/>
        <end position="164"/>
    </location>
</feature>
<accession>A0A1C0ADK5</accession>
<dbReference type="InterPro" id="IPR050260">
    <property type="entry name" value="FAD-bd_OxRdtase"/>
</dbReference>
<dbReference type="EMBL" id="LWDV01000002">
    <property type="protein sequence ID" value="OCL28764.1"/>
    <property type="molecule type" value="Genomic_DNA"/>
</dbReference>
<comment type="cofactor">
    <cofactor evidence="1">
        <name>FAD</name>
        <dbReference type="ChEBI" id="CHEBI:57692"/>
    </cofactor>
</comment>
<dbReference type="SUPFAM" id="SSF55424">
    <property type="entry name" value="FAD/NAD-linked reductases, dimerisation (C-terminal) domain"/>
    <property type="match status" value="1"/>
</dbReference>
<dbReference type="Pfam" id="PF07992">
    <property type="entry name" value="Pyr_redox_2"/>
    <property type="match status" value="1"/>
</dbReference>
<evidence type="ECO:0000256" key="2">
    <source>
        <dbReference type="ARBA" id="ARBA00022630"/>
    </source>
</evidence>
<dbReference type="RefSeq" id="WP_068714285.1">
    <property type="nucleotide sequence ID" value="NZ_LWDV01000002.1"/>
</dbReference>
<proteinExistence type="predicted"/>
<keyword evidence="3" id="KW-0274">FAD</keyword>
<organism evidence="7 8">
    <name type="scientific">Orenia metallireducens</name>
    <dbReference type="NCBI Taxonomy" id="1413210"/>
    <lineage>
        <taxon>Bacteria</taxon>
        <taxon>Bacillati</taxon>
        <taxon>Bacillota</taxon>
        <taxon>Clostridia</taxon>
        <taxon>Halanaerobiales</taxon>
        <taxon>Halobacteroidaceae</taxon>
        <taxon>Orenia</taxon>
    </lineage>
</organism>
<evidence type="ECO:0000313" key="8">
    <source>
        <dbReference type="Proteomes" id="UP000093514"/>
    </source>
</evidence>
<evidence type="ECO:0000256" key="4">
    <source>
        <dbReference type="ARBA" id="ARBA00023002"/>
    </source>
</evidence>